<dbReference type="SMART" id="SM00267">
    <property type="entry name" value="GGDEF"/>
    <property type="match status" value="1"/>
</dbReference>
<dbReference type="SMART" id="SM00052">
    <property type="entry name" value="EAL"/>
    <property type="match status" value="1"/>
</dbReference>
<evidence type="ECO:0000259" key="4">
    <source>
        <dbReference type="PROSITE" id="PS50885"/>
    </source>
</evidence>
<dbReference type="SUPFAM" id="SSF141868">
    <property type="entry name" value="EAL domain-like"/>
    <property type="match status" value="1"/>
</dbReference>
<dbReference type="NCBIfam" id="TIGR00254">
    <property type="entry name" value="GGDEF"/>
    <property type="match status" value="1"/>
</dbReference>
<keyword evidence="2" id="KW-1133">Transmembrane helix</keyword>
<feature type="domain" description="HAMP" evidence="4">
    <location>
        <begin position="246"/>
        <end position="299"/>
    </location>
</feature>
<feature type="transmembrane region" description="Helical" evidence="2">
    <location>
        <begin position="225"/>
        <end position="244"/>
    </location>
</feature>
<dbReference type="CDD" id="cd01949">
    <property type="entry name" value="GGDEF"/>
    <property type="match status" value="1"/>
</dbReference>
<dbReference type="Gene3D" id="3.30.70.270">
    <property type="match status" value="1"/>
</dbReference>
<sequence>MLSGSLRKRAYFYLLMITLLAGILGWGITAWLLERSSQQLLIDQQQRVLQRTDDLLGNELRHLATEAKRLAMAEAAARQPLLQGASKIRFALWQDSAGHPQLGFLREGERIRAMHAQDWPWWLSFSASSRPLSGPHIIWQNALPVLTRQIPTGNAGRLLIGQPLDAAARTALERSVGAALLFSPTRPVAQPSRRLLSSASGAPLFVSTEPDPLLQQWLTERNRTLLLAIPLLAALLCAAVALLIERLILRRLTQLSRLAISPGEGSAPLPRWPVRGRDEFDTLALSLNAMADQLRHSQHRLFDEVRRDGLTRLGNRKRLIELLDRHIPALQETPQLTLALLLVDLDEFKVVNDSLGHERGDRVLALVAKRLMNLARGSDSLFRLGGDEFAILCLLPHQSQGAERLAERVLQDMDHHPLLFDNTAVQLSASIGVAYYQPALSSSELLRNADLAMYEAKRLGRRHYRIYSDAMHHSVSERLHAEQALRQALHEQQLEVWFQPILDTRDGSVVMVEALVRWPRDQGYVPPSDFIALAEETGLIIPMGIWIARQALCALPALREHWPELNLNINLSVLQLMQPDLVPRLCTLVDECAVPHSAVHFELTESLFAEQNEFLINQLRQLSDAGFKVHLDDFGTGYSSLERLLTLPIDTLKLDRSFTQTLELGDERLVKAVLLISQEMDMQVIAEGVETEKEMQRLRALGCHLMQGYLFAKPMPLPEIREWLARHGAPRAPPPMVRIPQRPDPVPNPPSH</sequence>
<dbReference type="Pfam" id="PF00563">
    <property type="entry name" value="EAL"/>
    <property type="match status" value="1"/>
</dbReference>
<feature type="transmembrane region" description="Helical" evidence="2">
    <location>
        <begin position="12"/>
        <end position="33"/>
    </location>
</feature>
<dbReference type="EMBL" id="CP040449">
    <property type="protein sequence ID" value="QFI54185.1"/>
    <property type="molecule type" value="Genomic_DNA"/>
</dbReference>
<evidence type="ECO:0000256" key="2">
    <source>
        <dbReference type="SAM" id="Phobius"/>
    </source>
</evidence>
<organism evidence="6 7">
    <name type="scientific">Aeromonas simiae</name>
    <dbReference type="NCBI Taxonomy" id="218936"/>
    <lineage>
        <taxon>Bacteria</taxon>
        <taxon>Pseudomonadati</taxon>
        <taxon>Pseudomonadota</taxon>
        <taxon>Gammaproteobacteria</taxon>
        <taxon>Aeromonadales</taxon>
        <taxon>Aeromonadaceae</taxon>
        <taxon>Aeromonas</taxon>
    </lineage>
</organism>
<evidence type="ECO:0000259" key="5">
    <source>
        <dbReference type="PROSITE" id="PS50887"/>
    </source>
</evidence>
<evidence type="ECO:0000259" key="3">
    <source>
        <dbReference type="PROSITE" id="PS50883"/>
    </source>
</evidence>
<dbReference type="PROSITE" id="PS50887">
    <property type="entry name" value="GGDEF"/>
    <property type="match status" value="1"/>
</dbReference>
<accession>A0A5J6WY01</accession>
<dbReference type="Pfam" id="PF00990">
    <property type="entry name" value="GGDEF"/>
    <property type="match status" value="1"/>
</dbReference>
<dbReference type="InterPro" id="IPR003660">
    <property type="entry name" value="HAMP_dom"/>
</dbReference>
<dbReference type="CDD" id="cd06225">
    <property type="entry name" value="HAMP"/>
    <property type="match status" value="1"/>
</dbReference>
<gene>
    <name evidence="6" type="ORF">FE240_05430</name>
</gene>
<name>A0A5J6WY01_9GAMM</name>
<dbReference type="CDD" id="cd01948">
    <property type="entry name" value="EAL"/>
    <property type="match status" value="1"/>
</dbReference>
<dbReference type="PANTHER" id="PTHR44757">
    <property type="entry name" value="DIGUANYLATE CYCLASE DGCP"/>
    <property type="match status" value="1"/>
</dbReference>
<evidence type="ECO:0000256" key="1">
    <source>
        <dbReference type="SAM" id="MobiDB-lite"/>
    </source>
</evidence>
<dbReference type="InterPro" id="IPR000160">
    <property type="entry name" value="GGDEF_dom"/>
</dbReference>
<feature type="domain" description="GGDEF" evidence="5">
    <location>
        <begin position="336"/>
        <end position="469"/>
    </location>
</feature>
<dbReference type="PROSITE" id="PS50883">
    <property type="entry name" value="EAL"/>
    <property type="match status" value="1"/>
</dbReference>
<dbReference type="PROSITE" id="PS50885">
    <property type="entry name" value="HAMP"/>
    <property type="match status" value="1"/>
</dbReference>
<dbReference type="GO" id="GO:0016020">
    <property type="term" value="C:membrane"/>
    <property type="evidence" value="ECO:0007669"/>
    <property type="project" value="InterPro"/>
</dbReference>
<dbReference type="InterPro" id="IPR052155">
    <property type="entry name" value="Biofilm_reg_signaling"/>
</dbReference>
<protein>
    <submittedName>
        <fullName evidence="6">EAL domain-containing protein</fullName>
    </submittedName>
</protein>
<evidence type="ECO:0000313" key="6">
    <source>
        <dbReference type="EMBL" id="QFI54185.1"/>
    </source>
</evidence>
<proteinExistence type="predicted"/>
<dbReference type="InterPro" id="IPR043128">
    <property type="entry name" value="Rev_trsase/Diguanyl_cyclase"/>
</dbReference>
<reference evidence="6 7" key="1">
    <citation type="submission" date="2019-05" db="EMBL/GenBank/DDBJ databases">
        <title>OXA-830, a novel chromosomally encoded expanded-spectrum class D beta-lactamase in Aeromonas simiae.</title>
        <authorList>
            <person name="Zhou W."/>
            <person name="Chen Q."/>
        </authorList>
    </citation>
    <scope>NUCLEOTIDE SEQUENCE [LARGE SCALE GENOMIC DNA]</scope>
    <source>
        <strain evidence="6 7">A6</strain>
    </source>
</reference>
<dbReference type="InterPro" id="IPR029787">
    <property type="entry name" value="Nucleotide_cyclase"/>
</dbReference>
<dbReference type="KEGG" id="asim:FE240_05430"/>
<dbReference type="PANTHER" id="PTHR44757:SF2">
    <property type="entry name" value="BIOFILM ARCHITECTURE MAINTENANCE PROTEIN MBAA"/>
    <property type="match status" value="1"/>
</dbReference>
<dbReference type="SUPFAM" id="SSF55073">
    <property type="entry name" value="Nucleotide cyclase"/>
    <property type="match status" value="1"/>
</dbReference>
<dbReference type="Gene3D" id="6.10.340.10">
    <property type="match status" value="1"/>
</dbReference>
<dbReference type="Proteomes" id="UP000594034">
    <property type="component" value="Chromosome"/>
</dbReference>
<dbReference type="RefSeq" id="WP_193003690.1">
    <property type="nucleotide sequence ID" value="NZ_CP040449.1"/>
</dbReference>
<dbReference type="GO" id="GO:0007165">
    <property type="term" value="P:signal transduction"/>
    <property type="evidence" value="ECO:0007669"/>
    <property type="project" value="InterPro"/>
</dbReference>
<dbReference type="InterPro" id="IPR035919">
    <property type="entry name" value="EAL_sf"/>
</dbReference>
<feature type="region of interest" description="Disordered" evidence="1">
    <location>
        <begin position="731"/>
        <end position="752"/>
    </location>
</feature>
<keyword evidence="2" id="KW-0812">Transmembrane</keyword>
<keyword evidence="7" id="KW-1185">Reference proteome</keyword>
<feature type="domain" description="EAL" evidence="3">
    <location>
        <begin position="478"/>
        <end position="728"/>
    </location>
</feature>
<dbReference type="Gene3D" id="3.20.20.450">
    <property type="entry name" value="EAL domain"/>
    <property type="match status" value="1"/>
</dbReference>
<dbReference type="AlphaFoldDB" id="A0A5J6WY01"/>
<dbReference type="InterPro" id="IPR001633">
    <property type="entry name" value="EAL_dom"/>
</dbReference>
<keyword evidence="2" id="KW-0472">Membrane</keyword>
<evidence type="ECO:0000313" key="7">
    <source>
        <dbReference type="Proteomes" id="UP000594034"/>
    </source>
</evidence>